<organism evidence="3 4">
    <name type="scientific">Neoarthrinium moseri</name>
    <dbReference type="NCBI Taxonomy" id="1658444"/>
    <lineage>
        <taxon>Eukaryota</taxon>
        <taxon>Fungi</taxon>
        <taxon>Dikarya</taxon>
        <taxon>Ascomycota</taxon>
        <taxon>Pezizomycotina</taxon>
        <taxon>Sordariomycetes</taxon>
        <taxon>Xylariomycetidae</taxon>
        <taxon>Amphisphaeriales</taxon>
        <taxon>Apiosporaceae</taxon>
        <taxon>Neoarthrinium</taxon>
    </lineage>
</organism>
<proteinExistence type="predicted"/>
<dbReference type="EMBL" id="JAFIMR010000077">
    <property type="protein sequence ID" value="KAI1849529.1"/>
    <property type="molecule type" value="Genomic_DNA"/>
</dbReference>
<protein>
    <submittedName>
        <fullName evidence="3">Uncharacterized protein</fullName>
    </submittedName>
</protein>
<evidence type="ECO:0000256" key="2">
    <source>
        <dbReference type="SAM" id="Phobius"/>
    </source>
</evidence>
<feature type="compositionally biased region" description="Basic and acidic residues" evidence="1">
    <location>
        <begin position="108"/>
        <end position="121"/>
    </location>
</feature>
<dbReference type="Proteomes" id="UP000829685">
    <property type="component" value="Unassembled WGS sequence"/>
</dbReference>
<keyword evidence="2" id="KW-0472">Membrane</keyword>
<feature type="region of interest" description="Disordered" evidence="1">
    <location>
        <begin position="96"/>
        <end position="121"/>
    </location>
</feature>
<dbReference type="AlphaFoldDB" id="A0A9Q0AIJ3"/>
<evidence type="ECO:0000313" key="3">
    <source>
        <dbReference type="EMBL" id="KAI1849529.1"/>
    </source>
</evidence>
<name>A0A9Q0AIJ3_9PEZI</name>
<sequence length="322" mass="34905">MPTVNPPFEPTQGNVTLTLAPRGPLRLLFNISVAIAALSLALALSFAARSKRIKRRSRQVSGLLDEKNISSQRYVSGIWGRSRGVSNGVVTIMSANQRPSSSELEAGIGHEQKSDKESAPWSLEAKDGVRMEDHRGNEMVMAMRQHLESRPAPPPPLTPPTLSTAIFPFEDRRLSTAMSTTGDLDSSFFHQPNPDYTSSSSSSSVLPKQCDSPIIPRRRSYTKTLPLGPPQPVSILEDDGSITSFSPSSFPSSSPTLPLAPHDAFHATEVDVRGEIISVIDDTGVGWKRHTRVYGGGVCLACLAAGGEEGFYGDRVRPEEKR</sequence>
<keyword evidence="4" id="KW-1185">Reference proteome</keyword>
<feature type="compositionally biased region" description="Polar residues" evidence="1">
    <location>
        <begin position="188"/>
        <end position="197"/>
    </location>
</feature>
<evidence type="ECO:0000313" key="4">
    <source>
        <dbReference type="Proteomes" id="UP000829685"/>
    </source>
</evidence>
<keyword evidence="2" id="KW-1133">Transmembrane helix</keyword>
<feature type="transmembrane region" description="Helical" evidence="2">
    <location>
        <begin position="27"/>
        <end position="48"/>
    </location>
</feature>
<gene>
    <name evidence="3" type="ORF">JX265_013644</name>
</gene>
<reference evidence="3" key="1">
    <citation type="submission" date="2021-03" db="EMBL/GenBank/DDBJ databases">
        <title>Revisited historic fungal species revealed as producer of novel bioactive compounds through whole genome sequencing and comparative genomics.</title>
        <authorList>
            <person name="Vignolle G.A."/>
            <person name="Hochenegger N."/>
            <person name="Mach R.L."/>
            <person name="Mach-Aigner A.R."/>
            <person name="Javad Rahimi M."/>
            <person name="Salim K.A."/>
            <person name="Chan C.M."/>
            <person name="Lim L.B.L."/>
            <person name="Cai F."/>
            <person name="Druzhinina I.S."/>
            <person name="U'Ren J.M."/>
            <person name="Derntl C."/>
        </authorList>
    </citation>
    <scope>NUCLEOTIDE SEQUENCE</scope>
    <source>
        <strain evidence="3">TUCIM 5799</strain>
    </source>
</reference>
<feature type="region of interest" description="Disordered" evidence="1">
    <location>
        <begin position="188"/>
        <end position="212"/>
    </location>
</feature>
<keyword evidence="2" id="KW-0812">Transmembrane</keyword>
<accession>A0A9Q0AIJ3</accession>
<comment type="caution">
    <text evidence="3">The sequence shown here is derived from an EMBL/GenBank/DDBJ whole genome shotgun (WGS) entry which is preliminary data.</text>
</comment>
<evidence type="ECO:0000256" key="1">
    <source>
        <dbReference type="SAM" id="MobiDB-lite"/>
    </source>
</evidence>